<dbReference type="InterPro" id="IPR052384">
    <property type="entry name" value="TMTC_O-mannosyltransferase"/>
</dbReference>
<feature type="repeat" description="TPR" evidence="1">
    <location>
        <begin position="142"/>
        <end position="175"/>
    </location>
</feature>
<proteinExistence type="predicted"/>
<gene>
    <name evidence="2" type="primary">bepA_7</name>
    <name evidence="2" type="ORF">CI1B_54870</name>
</gene>
<evidence type="ECO:0000313" key="2">
    <source>
        <dbReference type="EMBL" id="VIO74710.1"/>
    </source>
</evidence>
<keyword evidence="3" id="KW-1185">Reference proteome</keyword>
<reference evidence="2" key="1">
    <citation type="submission" date="2019-02" db="EMBL/GenBank/DDBJ databases">
        <authorList>
            <person name="Pothier F.J."/>
        </authorList>
    </citation>
    <scope>NUCLEOTIDE SEQUENCE</scope>
    <source>
        <strain evidence="2">CI-1B</strain>
    </source>
</reference>
<feature type="repeat" description="TPR" evidence="1">
    <location>
        <begin position="176"/>
        <end position="209"/>
    </location>
</feature>
<keyword evidence="2" id="KW-0645">Protease</keyword>
<dbReference type="GO" id="GO:0006508">
    <property type="term" value="P:proteolysis"/>
    <property type="evidence" value="ECO:0007669"/>
    <property type="project" value="UniProtKB-KW"/>
</dbReference>
<dbReference type="InterPro" id="IPR011990">
    <property type="entry name" value="TPR-like_helical_dom_sf"/>
</dbReference>
<dbReference type="Proteomes" id="UP000328092">
    <property type="component" value="Unassembled WGS sequence"/>
</dbReference>
<dbReference type="InterPro" id="IPR019734">
    <property type="entry name" value="TPR_rpt"/>
</dbReference>
<protein>
    <submittedName>
        <fullName evidence="2">Beta-barrel assembly-enhancing protease</fullName>
        <ecNumber evidence="2">3.4.-.-</ecNumber>
    </submittedName>
</protein>
<dbReference type="GO" id="GO:0008233">
    <property type="term" value="F:peptidase activity"/>
    <property type="evidence" value="ECO:0007669"/>
    <property type="project" value="UniProtKB-KW"/>
</dbReference>
<dbReference type="InterPro" id="IPR014596">
    <property type="entry name" value="UCP035836"/>
</dbReference>
<keyword evidence="2" id="KW-0378">Hydrolase</keyword>
<dbReference type="PROSITE" id="PS50005">
    <property type="entry name" value="TPR"/>
    <property type="match status" value="2"/>
</dbReference>
<keyword evidence="1" id="KW-0802">TPR repeat</keyword>
<organism evidence="2 3">
    <name type="scientific">Bradyrhizobium ivorense</name>
    <dbReference type="NCBI Taxonomy" id="2511166"/>
    <lineage>
        <taxon>Bacteria</taxon>
        <taxon>Pseudomonadati</taxon>
        <taxon>Pseudomonadota</taxon>
        <taxon>Alphaproteobacteria</taxon>
        <taxon>Hyphomicrobiales</taxon>
        <taxon>Nitrobacteraceae</taxon>
        <taxon>Bradyrhizobium</taxon>
    </lineage>
</organism>
<dbReference type="PIRSF" id="PIRSF035836">
    <property type="entry name" value="UCP035836"/>
    <property type="match status" value="1"/>
</dbReference>
<evidence type="ECO:0000256" key="1">
    <source>
        <dbReference type="PROSITE-ProRule" id="PRU00339"/>
    </source>
</evidence>
<dbReference type="EMBL" id="CAADFC020000021">
    <property type="protein sequence ID" value="VIO74710.1"/>
    <property type="molecule type" value="Genomic_DNA"/>
</dbReference>
<comment type="caution">
    <text evidence="2">The sequence shown here is derived from an EMBL/GenBank/DDBJ whole genome shotgun (WGS) entry which is preliminary data.</text>
</comment>
<dbReference type="SMART" id="SM00028">
    <property type="entry name" value="TPR"/>
    <property type="match status" value="2"/>
</dbReference>
<dbReference type="EC" id="3.4.-.-" evidence="2"/>
<accession>A0A508TK13</accession>
<dbReference type="RefSeq" id="WP_172626928.1">
    <property type="nucleotide sequence ID" value="NZ_CAADFC020000021.1"/>
</dbReference>
<dbReference type="Pfam" id="PF13432">
    <property type="entry name" value="TPR_16"/>
    <property type="match status" value="1"/>
</dbReference>
<evidence type="ECO:0000313" key="3">
    <source>
        <dbReference type="Proteomes" id="UP000328092"/>
    </source>
</evidence>
<dbReference type="AlphaFoldDB" id="A0A508TK13"/>
<name>A0A508TK13_9BRAD</name>
<sequence>MSEKSFRPKGRARRFAGTMSAAILLIGLSACQTSGPSDITGSLGDMAEPSPAPSDVRRDIEAYHERVRANPKDVDATLKYSRALRATGQRAQAVAVLEQAVLAQPGNKPLLAGYGRALADNGNFQQAFEVLGRAHSPEDPNWRILSAQGAVLDQLDRHDEARQYYSSALKITPDDPSVLSNLGLSYLLSKDLPKAEETLRKARERAPGDMRVRTNLAVVVGLQGRQSEAETIMKADLPPEQGTANVAALKRLLARKEASRADTDKIPVATSRRD</sequence>
<dbReference type="PANTHER" id="PTHR44216">
    <property type="entry name" value="PROTEIN O-MANNOSYL-TRANSFERASE TMTC2"/>
    <property type="match status" value="1"/>
</dbReference>
<dbReference type="Gene3D" id="1.25.40.10">
    <property type="entry name" value="Tetratricopeptide repeat domain"/>
    <property type="match status" value="1"/>
</dbReference>
<dbReference type="PROSITE" id="PS51257">
    <property type="entry name" value="PROKAR_LIPOPROTEIN"/>
    <property type="match status" value="1"/>
</dbReference>
<dbReference type="SUPFAM" id="SSF48452">
    <property type="entry name" value="TPR-like"/>
    <property type="match status" value="1"/>
</dbReference>
<dbReference type="Pfam" id="PF13424">
    <property type="entry name" value="TPR_12"/>
    <property type="match status" value="1"/>
</dbReference>
<dbReference type="PANTHER" id="PTHR44216:SF3">
    <property type="entry name" value="PROTEIN O-MANNOSYL-TRANSFERASE TMTC2"/>
    <property type="match status" value="1"/>
</dbReference>